<name>A0A011UQ15_BRUAN</name>
<feature type="chain" id="PRO_5043117242" evidence="1">
    <location>
        <begin position="21"/>
        <end position="107"/>
    </location>
</feature>
<dbReference type="AlphaFoldDB" id="A0A011UQ15"/>
<dbReference type="Proteomes" id="UP000481876">
    <property type="component" value="Unassembled WGS sequence"/>
</dbReference>
<accession>A0A011UQ15</accession>
<feature type="signal peptide" evidence="1">
    <location>
        <begin position="1"/>
        <end position="20"/>
    </location>
</feature>
<evidence type="ECO:0000313" key="2">
    <source>
        <dbReference type="EMBL" id="KAB2773014.1"/>
    </source>
</evidence>
<comment type="caution">
    <text evidence="2">The sequence shown here is derived from an EMBL/GenBank/DDBJ whole genome shotgun (WGS) entry which is preliminary data.</text>
</comment>
<evidence type="ECO:0000256" key="1">
    <source>
        <dbReference type="SAM" id="SignalP"/>
    </source>
</evidence>
<gene>
    <name evidence="2" type="ORF">F9L04_02590</name>
</gene>
<proteinExistence type="predicted"/>
<dbReference type="EMBL" id="WBWS01000002">
    <property type="protein sequence ID" value="KAB2773014.1"/>
    <property type="molecule type" value="Genomic_DNA"/>
</dbReference>
<evidence type="ECO:0000313" key="3">
    <source>
        <dbReference type="Proteomes" id="UP000481876"/>
    </source>
</evidence>
<sequence>MKIIAATLALSVMLPSVVRAQAIEDDGTCPKLAENFKTIYFGFPDIKKDSIERIASWKASCASKAPVGKENVVALCTAHMTSEGSVFFWIKAGVESELSGYEICDYP</sequence>
<reference evidence="2 3" key="1">
    <citation type="submission" date="2019-09" db="EMBL/GenBank/DDBJ databases">
        <title>Taxonomic organization of the family Brucellaceae based on a phylogenomic approach.</title>
        <authorList>
            <person name="Leclercq S."/>
            <person name="Cloeckaert A."/>
            <person name="Zygmunt M.S."/>
        </authorList>
    </citation>
    <scope>NUCLEOTIDE SEQUENCE [LARGE SCALE GENOMIC DNA]</scope>
    <source>
        <strain evidence="2 3">LMG 3313</strain>
    </source>
</reference>
<organism evidence="2 3">
    <name type="scientific">Brucella anthropi</name>
    <name type="common">Ochrobactrum anthropi</name>
    <dbReference type="NCBI Taxonomy" id="529"/>
    <lineage>
        <taxon>Bacteria</taxon>
        <taxon>Pseudomonadati</taxon>
        <taxon>Pseudomonadota</taxon>
        <taxon>Alphaproteobacteria</taxon>
        <taxon>Hyphomicrobiales</taxon>
        <taxon>Brucellaceae</taxon>
        <taxon>Brucella/Ochrobactrum group</taxon>
        <taxon>Brucella</taxon>
    </lineage>
</organism>
<protein>
    <submittedName>
        <fullName evidence="2">Uncharacterized protein</fullName>
    </submittedName>
</protein>
<dbReference type="KEGG" id="oah:DR92_1418"/>
<dbReference type="RefSeq" id="WP_012091896.1">
    <property type="nucleotide sequence ID" value="NZ_CP008820.1"/>
</dbReference>
<keyword evidence="1" id="KW-0732">Signal</keyword>